<keyword evidence="2" id="KW-0812">Transmembrane</keyword>
<accession>A0AAJ0HTR5</accession>
<evidence type="ECO:0000313" key="3">
    <source>
        <dbReference type="EMBL" id="KAK3362669.1"/>
    </source>
</evidence>
<sequence length="160" mass="17818">MHTCLHVCHRRLQAVSKPAGFIHTYTSLLVSSQWPRLVKRGTAVRCVRCVRLSYLGRERDDLISCCIYYPSYCLCLLQLFLIIHLLRCAEDRADSLTANGCCGIFLFLCWRFGIQPPTAVWILQLAPTITVVVKPQRTSDKSCKMGQGNSQSAGAVAGPS</sequence>
<feature type="region of interest" description="Disordered" evidence="1">
    <location>
        <begin position="139"/>
        <end position="160"/>
    </location>
</feature>
<keyword evidence="4" id="KW-1185">Reference proteome</keyword>
<comment type="caution">
    <text evidence="3">The sequence shown here is derived from an EMBL/GenBank/DDBJ whole genome shotgun (WGS) entry which is preliminary data.</text>
</comment>
<proteinExistence type="predicted"/>
<name>A0AAJ0HTR5_9PEZI</name>
<keyword evidence="2" id="KW-0472">Membrane</keyword>
<organism evidence="3 4">
    <name type="scientific">Lasiosphaeria hispida</name>
    <dbReference type="NCBI Taxonomy" id="260671"/>
    <lineage>
        <taxon>Eukaryota</taxon>
        <taxon>Fungi</taxon>
        <taxon>Dikarya</taxon>
        <taxon>Ascomycota</taxon>
        <taxon>Pezizomycotina</taxon>
        <taxon>Sordariomycetes</taxon>
        <taxon>Sordariomycetidae</taxon>
        <taxon>Sordariales</taxon>
        <taxon>Lasiosphaeriaceae</taxon>
        <taxon>Lasiosphaeria</taxon>
    </lineage>
</organism>
<evidence type="ECO:0000256" key="1">
    <source>
        <dbReference type="SAM" id="MobiDB-lite"/>
    </source>
</evidence>
<keyword evidence="2" id="KW-1133">Transmembrane helix</keyword>
<reference evidence="3" key="2">
    <citation type="submission" date="2023-06" db="EMBL/GenBank/DDBJ databases">
        <authorList>
            <consortium name="Lawrence Berkeley National Laboratory"/>
            <person name="Haridas S."/>
            <person name="Hensen N."/>
            <person name="Bonometti L."/>
            <person name="Westerberg I."/>
            <person name="Brannstrom I.O."/>
            <person name="Guillou S."/>
            <person name="Cros-Aarteil S."/>
            <person name="Calhoun S."/>
            <person name="Kuo A."/>
            <person name="Mondo S."/>
            <person name="Pangilinan J."/>
            <person name="Riley R."/>
            <person name="Labutti K."/>
            <person name="Andreopoulos B."/>
            <person name="Lipzen A."/>
            <person name="Chen C."/>
            <person name="Yanf M."/>
            <person name="Daum C."/>
            <person name="Ng V."/>
            <person name="Clum A."/>
            <person name="Steindorff A."/>
            <person name="Ohm R."/>
            <person name="Martin F."/>
            <person name="Silar P."/>
            <person name="Natvig D."/>
            <person name="Lalanne C."/>
            <person name="Gautier V."/>
            <person name="Ament-Velasquez S.L."/>
            <person name="Kruys A."/>
            <person name="Hutchinson M.I."/>
            <person name="Powell A.J."/>
            <person name="Barry K."/>
            <person name="Miller A.N."/>
            <person name="Grigoriev I.V."/>
            <person name="Debuchy R."/>
            <person name="Gladieux P."/>
            <person name="Thoren M.H."/>
            <person name="Johannesson H."/>
        </authorList>
    </citation>
    <scope>NUCLEOTIDE SEQUENCE</scope>
    <source>
        <strain evidence="3">CBS 955.72</strain>
    </source>
</reference>
<feature type="transmembrane region" description="Helical" evidence="2">
    <location>
        <begin position="67"/>
        <end position="86"/>
    </location>
</feature>
<gene>
    <name evidence="3" type="ORF">B0T25DRAFT_12288</name>
</gene>
<protein>
    <submittedName>
        <fullName evidence="3">Uncharacterized protein</fullName>
    </submittedName>
</protein>
<reference evidence="3" key="1">
    <citation type="journal article" date="2023" name="Mol. Phylogenet. Evol.">
        <title>Genome-scale phylogeny and comparative genomics of the fungal order Sordariales.</title>
        <authorList>
            <person name="Hensen N."/>
            <person name="Bonometti L."/>
            <person name="Westerberg I."/>
            <person name="Brannstrom I.O."/>
            <person name="Guillou S."/>
            <person name="Cros-Aarteil S."/>
            <person name="Calhoun S."/>
            <person name="Haridas S."/>
            <person name="Kuo A."/>
            <person name="Mondo S."/>
            <person name="Pangilinan J."/>
            <person name="Riley R."/>
            <person name="LaButti K."/>
            <person name="Andreopoulos B."/>
            <person name="Lipzen A."/>
            <person name="Chen C."/>
            <person name="Yan M."/>
            <person name="Daum C."/>
            <person name="Ng V."/>
            <person name="Clum A."/>
            <person name="Steindorff A."/>
            <person name="Ohm R.A."/>
            <person name="Martin F."/>
            <person name="Silar P."/>
            <person name="Natvig D.O."/>
            <person name="Lalanne C."/>
            <person name="Gautier V."/>
            <person name="Ament-Velasquez S.L."/>
            <person name="Kruys A."/>
            <person name="Hutchinson M.I."/>
            <person name="Powell A.J."/>
            <person name="Barry K."/>
            <person name="Miller A.N."/>
            <person name="Grigoriev I.V."/>
            <person name="Debuchy R."/>
            <person name="Gladieux P."/>
            <person name="Hiltunen Thoren M."/>
            <person name="Johannesson H."/>
        </authorList>
    </citation>
    <scope>NUCLEOTIDE SEQUENCE</scope>
    <source>
        <strain evidence="3">CBS 955.72</strain>
    </source>
</reference>
<dbReference type="EMBL" id="JAUIQD010000001">
    <property type="protein sequence ID" value="KAK3362669.1"/>
    <property type="molecule type" value="Genomic_DNA"/>
</dbReference>
<dbReference type="Proteomes" id="UP001275084">
    <property type="component" value="Unassembled WGS sequence"/>
</dbReference>
<evidence type="ECO:0000313" key="4">
    <source>
        <dbReference type="Proteomes" id="UP001275084"/>
    </source>
</evidence>
<evidence type="ECO:0000256" key="2">
    <source>
        <dbReference type="SAM" id="Phobius"/>
    </source>
</evidence>
<dbReference type="AlphaFoldDB" id="A0AAJ0HTR5"/>